<organism evidence="10 11">
    <name type="scientific">Petrolisthes manimaculis</name>
    <dbReference type="NCBI Taxonomy" id="1843537"/>
    <lineage>
        <taxon>Eukaryota</taxon>
        <taxon>Metazoa</taxon>
        <taxon>Ecdysozoa</taxon>
        <taxon>Arthropoda</taxon>
        <taxon>Crustacea</taxon>
        <taxon>Multicrustacea</taxon>
        <taxon>Malacostraca</taxon>
        <taxon>Eumalacostraca</taxon>
        <taxon>Eucarida</taxon>
        <taxon>Decapoda</taxon>
        <taxon>Pleocyemata</taxon>
        <taxon>Anomura</taxon>
        <taxon>Galatheoidea</taxon>
        <taxon>Porcellanidae</taxon>
        <taxon>Petrolisthes</taxon>
    </lineage>
</organism>
<evidence type="ECO:0000313" key="11">
    <source>
        <dbReference type="Proteomes" id="UP001292094"/>
    </source>
</evidence>
<dbReference type="GO" id="GO:0033179">
    <property type="term" value="C:proton-transporting V-type ATPase, V0 domain"/>
    <property type="evidence" value="ECO:0007669"/>
    <property type="project" value="InterPro"/>
</dbReference>
<dbReference type="EMBL" id="JAWZYT010004161">
    <property type="protein sequence ID" value="KAK4295036.1"/>
    <property type="molecule type" value="Genomic_DNA"/>
</dbReference>
<evidence type="ECO:0000256" key="7">
    <source>
        <dbReference type="ARBA" id="ARBA00023136"/>
    </source>
</evidence>
<sequence>MKDDIPMLDTGENPEVPMPQDMIDLEVKFEKLESELRDVNSNAEALKRNYLELTELKHILMKTRVLFDEREGRTSLNTQNFLPEDLKGSVQLEYITGVILREKIPAFELALWRGEQVYKSVFIIFFQGDNLKMKVEKICQGFHGAMYPSPETPAGMQEMAKGVKTRLDDLRTVLNQTLDHRHCILVSIAREIRVWMTKVLMMKDIYQAFNMFNLDVIENGFIAECWIPVANLEDVQLALQRGTEKTGSFPAALITRSTQECPPTFHRTNKFT</sequence>
<dbReference type="GO" id="GO:0051117">
    <property type="term" value="F:ATPase binding"/>
    <property type="evidence" value="ECO:0007669"/>
    <property type="project" value="TreeGrafter"/>
</dbReference>
<keyword evidence="11" id="KW-1185">Reference proteome</keyword>
<comment type="function">
    <text evidence="8">Essential component of the vacuolar proton pump (V-ATPase), a multimeric enzyme that catalyzes the translocation of protons across the membranes. Required for assembly and activity of the V-ATPase.</text>
</comment>
<evidence type="ECO:0000256" key="3">
    <source>
        <dbReference type="ARBA" id="ARBA00022448"/>
    </source>
</evidence>
<protein>
    <recommendedName>
        <fullName evidence="8">V-type proton ATPase subunit a</fullName>
    </recommendedName>
</protein>
<accession>A0AAE1NTW1</accession>
<evidence type="ECO:0000256" key="4">
    <source>
        <dbReference type="ARBA" id="ARBA00022692"/>
    </source>
</evidence>
<evidence type="ECO:0000256" key="2">
    <source>
        <dbReference type="ARBA" id="ARBA00009904"/>
    </source>
</evidence>
<keyword evidence="5" id="KW-1133">Transmembrane helix</keyword>
<dbReference type="Proteomes" id="UP001292094">
    <property type="component" value="Unassembled WGS sequence"/>
</dbReference>
<comment type="subcellular location">
    <subcellularLocation>
        <location evidence="1">Membrane</location>
        <topology evidence="1">Multi-pass membrane protein</topology>
    </subcellularLocation>
</comment>
<feature type="coiled-coil region" evidence="9">
    <location>
        <begin position="22"/>
        <end position="56"/>
    </location>
</feature>
<dbReference type="AlphaFoldDB" id="A0AAE1NTW1"/>
<keyword evidence="7" id="KW-0472">Membrane</keyword>
<dbReference type="InterPro" id="IPR002490">
    <property type="entry name" value="V-ATPase_116kDa_su"/>
</dbReference>
<keyword evidence="4" id="KW-0812">Transmembrane</keyword>
<proteinExistence type="inferred from homology"/>
<dbReference type="PANTHER" id="PTHR11629">
    <property type="entry name" value="VACUOLAR PROTON ATPASES"/>
    <property type="match status" value="1"/>
</dbReference>
<dbReference type="Pfam" id="PF01496">
    <property type="entry name" value="V_ATPase_I"/>
    <property type="match status" value="1"/>
</dbReference>
<dbReference type="GO" id="GO:0005886">
    <property type="term" value="C:plasma membrane"/>
    <property type="evidence" value="ECO:0007669"/>
    <property type="project" value="TreeGrafter"/>
</dbReference>
<gene>
    <name evidence="10" type="ORF">Pmani_032370</name>
</gene>
<comment type="similarity">
    <text evidence="2 8">Belongs to the V-ATPase 116 kDa subunit family.</text>
</comment>
<keyword evidence="6 8" id="KW-0406">Ion transport</keyword>
<reference evidence="10" key="1">
    <citation type="submission" date="2023-11" db="EMBL/GenBank/DDBJ databases">
        <title>Genome assemblies of two species of porcelain crab, Petrolisthes cinctipes and Petrolisthes manimaculis (Anomura: Porcellanidae).</title>
        <authorList>
            <person name="Angst P."/>
        </authorList>
    </citation>
    <scope>NUCLEOTIDE SEQUENCE</scope>
    <source>
        <strain evidence="10">PB745_02</strain>
        <tissue evidence="10">Gill</tissue>
    </source>
</reference>
<evidence type="ECO:0000256" key="1">
    <source>
        <dbReference type="ARBA" id="ARBA00004141"/>
    </source>
</evidence>
<dbReference type="GO" id="GO:0007035">
    <property type="term" value="P:vacuolar acidification"/>
    <property type="evidence" value="ECO:0007669"/>
    <property type="project" value="TreeGrafter"/>
</dbReference>
<dbReference type="GO" id="GO:0016471">
    <property type="term" value="C:vacuolar proton-transporting V-type ATPase complex"/>
    <property type="evidence" value="ECO:0007669"/>
    <property type="project" value="TreeGrafter"/>
</dbReference>
<keyword evidence="9" id="KW-0175">Coiled coil</keyword>
<evidence type="ECO:0000256" key="5">
    <source>
        <dbReference type="ARBA" id="ARBA00022989"/>
    </source>
</evidence>
<keyword evidence="8" id="KW-0375">Hydrogen ion transport</keyword>
<name>A0AAE1NTW1_9EUCA</name>
<evidence type="ECO:0000256" key="6">
    <source>
        <dbReference type="ARBA" id="ARBA00023065"/>
    </source>
</evidence>
<evidence type="ECO:0000256" key="8">
    <source>
        <dbReference type="RuleBase" id="RU361189"/>
    </source>
</evidence>
<dbReference type="PANTHER" id="PTHR11629:SF63">
    <property type="entry name" value="V-TYPE PROTON ATPASE SUBUNIT A"/>
    <property type="match status" value="1"/>
</dbReference>
<evidence type="ECO:0000256" key="9">
    <source>
        <dbReference type="SAM" id="Coils"/>
    </source>
</evidence>
<evidence type="ECO:0000313" key="10">
    <source>
        <dbReference type="EMBL" id="KAK4295036.1"/>
    </source>
</evidence>
<comment type="caution">
    <text evidence="10">The sequence shown here is derived from an EMBL/GenBank/DDBJ whole genome shotgun (WGS) entry which is preliminary data.</text>
</comment>
<keyword evidence="3 8" id="KW-0813">Transport</keyword>
<dbReference type="GO" id="GO:0046961">
    <property type="term" value="F:proton-transporting ATPase activity, rotational mechanism"/>
    <property type="evidence" value="ECO:0007669"/>
    <property type="project" value="InterPro"/>
</dbReference>